<dbReference type="AlphaFoldDB" id="A0A2I1L6V3"/>
<dbReference type="CDD" id="cd17324">
    <property type="entry name" value="MFS_NepI_like"/>
    <property type="match status" value="1"/>
</dbReference>
<dbReference type="InterPro" id="IPR036259">
    <property type="entry name" value="MFS_trans_sf"/>
</dbReference>
<evidence type="ECO:0000313" key="7">
    <source>
        <dbReference type="EMBL" id="RAV81392.1"/>
    </source>
</evidence>
<dbReference type="PROSITE" id="PS50850">
    <property type="entry name" value="MFS"/>
    <property type="match status" value="1"/>
</dbReference>
<keyword evidence="2" id="KW-0813">Transport</keyword>
<keyword evidence="4" id="KW-0812">Transmembrane</keyword>
<dbReference type="Proteomes" id="UP000251923">
    <property type="component" value="Unassembled WGS sequence"/>
</dbReference>
<name>A0A2I1L6V3_9LACT</name>
<dbReference type="InterPro" id="IPR020846">
    <property type="entry name" value="MFS_dom"/>
</dbReference>
<evidence type="ECO:0000256" key="6">
    <source>
        <dbReference type="ARBA" id="ARBA00023136"/>
    </source>
</evidence>
<evidence type="ECO:0000313" key="8">
    <source>
        <dbReference type="Proteomes" id="UP000251923"/>
    </source>
</evidence>
<keyword evidence="6" id="KW-0472">Membrane</keyword>
<dbReference type="GO" id="GO:0022857">
    <property type="term" value="F:transmembrane transporter activity"/>
    <property type="evidence" value="ECO:0007669"/>
    <property type="project" value="InterPro"/>
</dbReference>
<dbReference type="InterPro" id="IPR011701">
    <property type="entry name" value="MFS"/>
</dbReference>
<organism evidence="7 8">
    <name type="scientific">Aerococcus urinae</name>
    <dbReference type="NCBI Taxonomy" id="1376"/>
    <lineage>
        <taxon>Bacteria</taxon>
        <taxon>Bacillati</taxon>
        <taxon>Bacillota</taxon>
        <taxon>Bacilli</taxon>
        <taxon>Lactobacillales</taxon>
        <taxon>Aerococcaceae</taxon>
        <taxon>Aerococcus</taxon>
    </lineage>
</organism>
<proteinExistence type="predicted"/>
<dbReference type="GO" id="GO:0005886">
    <property type="term" value="C:plasma membrane"/>
    <property type="evidence" value="ECO:0007669"/>
    <property type="project" value="UniProtKB-SubCell"/>
</dbReference>
<evidence type="ECO:0000256" key="3">
    <source>
        <dbReference type="ARBA" id="ARBA00022475"/>
    </source>
</evidence>
<keyword evidence="3" id="KW-1003">Cell membrane</keyword>
<reference evidence="7 8" key="1">
    <citation type="submission" date="2018-04" db="EMBL/GenBank/DDBJ databases">
        <title>Aerococcus urinae genomes.</title>
        <authorList>
            <person name="Hilt E."/>
            <person name="Gilbert N.M."/>
            <person name="Thomas-White K."/>
            <person name="Putonti C."/>
            <person name="Lewis A.L."/>
            <person name="Visck K.L."/>
            <person name="Wolfe A.J."/>
        </authorList>
    </citation>
    <scope>NUCLEOTIDE SEQUENCE [LARGE SCALE GENOMIC DNA]</scope>
    <source>
        <strain evidence="7 8">UMB7480</strain>
    </source>
</reference>
<evidence type="ECO:0000256" key="1">
    <source>
        <dbReference type="ARBA" id="ARBA00004651"/>
    </source>
</evidence>
<accession>A0A2I1L6V3</accession>
<sequence length="401" mass="42833">MEAAGFFIGKRKKGCELMQTDKKQAGLPWLPLMVMLGLVLLAIISELLPSGLLVQMGDDLGVDYGTVSYLVGGYALPAGLLAIPMTQVVTKFDRRPLLLVLTCGFALSNFLVFLAPNFPLAFMGRLIGGASAGTFWSMLGPYAMDMVSSENRGKAGTIALAGSPIGISLGLPLWTRLGQVAGWRIAFLATALAFALLGILAWRILPSIPGQATDSRVKPLDVLKKPGFRVAILVVFLMVMAEYSVYVYIQLISDRLGLALQSSQIFFGVGALLAVWIVARLIDSHLRHLMQGALLAGAIAMFVFLALSGHPVLGLGAMVLWGMSFGPISSLLQNSVIRQVDQGHDVAMSIQTTVFDLSIMGASVMGASFYQGLGLGANLLIAMLLFLGAALVVTVFRQYYE</sequence>
<evidence type="ECO:0000256" key="4">
    <source>
        <dbReference type="ARBA" id="ARBA00022692"/>
    </source>
</evidence>
<dbReference type="Gene3D" id="1.20.1250.20">
    <property type="entry name" value="MFS general substrate transporter like domains"/>
    <property type="match status" value="1"/>
</dbReference>
<gene>
    <name evidence="7" type="ORF">DBT54_00530</name>
</gene>
<comment type="subcellular location">
    <subcellularLocation>
        <location evidence="1">Cell membrane</location>
        <topology evidence="1">Multi-pass membrane protein</topology>
    </subcellularLocation>
</comment>
<keyword evidence="5" id="KW-1133">Transmembrane helix</keyword>
<dbReference type="SUPFAM" id="SSF103473">
    <property type="entry name" value="MFS general substrate transporter"/>
    <property type="match status" value="1"/>
</dbReference>
<dbReference type="Pfam" id="PF07690">
    <property type="entry name" value="MFS_1"/>
    <property type="match status" value="1"/>
</dbReference>
<dbReference type="PANTHER" id="PTHR43124:SF3">
    <property type="entry name" value="CHLORAMPHENICOL EFFLUX PUMP RV0191"/>
    <property type="match status" value="1"/>
</dbReference>
<comment type="caution">
    <text evidence="7">The sequence shown here is derived from an EMBL/GenBank/DDBJ whole genome shotgun (WGS) entry which is preliminary data.</text>
</comment>
<dbReference type="EMBL" id="QMHM01000001">
    <property type="protein sequence ID" value="RAV81392.1"/>
    <property type="molecule type" value="Genomic_DNA"/>
</dbReference>
<evidence type="ECO:0000256" key="2">
    <source>
        <dbReference type="ARBA" id="ARBA00022448"/>
    </source>
</evidence>
<protein>
    <submittedName>
        <fullName evidence="7">MFS transporter</fullName>
    </submittedName>
</protein>
<dbReference type="PANTHER" id="PTHR43124">
    <property type="entry name" value="PURINE EFFLUX PUMP PBUE"/>
    <property type="match status" value="1"/>
</dbReference>
<dbReference type="InterPro" id="IPR050189">
    <property type="entry name" value="MFS_Efflux_Transporters"/>
</dbReference>
<evidence type="ECO:0000256" key="5">
    <source>
        <dbReference type="ARBA" id="ARBA00022989"/>
    </source>
</evidence>